<dbReference type="Proteomes" id="UP000442469">
    <property type="component" value="Unassembled WGS sequence"/>
</dbReference>
<evidence type="ECO:0000313" key="1">
    <source>
        <dbReference type="EMBL" id="MUG23529.1"/>
    </source>
</evidence>
<organism evidence="1 2">
    <name type="scientific">Paenibacillus macerans</name>
    <name type="common">Bacillus macerans</name>
    <dbReference type="NCBI Taxonomy" id="44252"/>
    <lineage>
        <taxon>Bacteria</taxon>
        <taxon>Bacillati</taxon>
        <taxon>Bacillota</taxon>
        <taxon>Bacilli</taxon>
        <taxon>Bacillales</taxon>
        <taxon>Paenibacillaceae</taxon>
        <taxon>Paenibacillus</taxon>
    </lineage>
</organism>
<dbReference type="InterPro" id="IPR036102">
    <property type="entry name" value="OsmC/Ohrsf"/>
</dbReference>
<evidence type="ECO:0008006" key="3">
    <source>
        <dbReference type="Google" id="ProtNLM"/>
    </source>
</evidence>
<dbReference type="SUPFAM" id="SSF82784">
    <property type="entry name" value="OsmC-like"/>
    <property type="match status" value="1"/>
</dbReference>
<dbReference type="InterPro" id="IPR003718">
    <property type="entry name" value="OsmC/Ohr_fam"/>
</dbReference>
<protein>
    <recommendedName>
        <fullName evidence="3">OsmC family peroxiredoxin</fullName>
    </recommendedName>
</protein>
<evidence type="ECO:0000313" key="2">
    <source>
        <dbReference type="Proteomes" id="UP000442469"/>
    </source>
</evidence>
<dbReference type="Gene3D" id="3.30.300.20">
    <property type="match status" value="1"/>
</dbReference>
<dbReference type="AlphaFoldDB" id="A0A6N8EUI2"/>
<dbReference type="InterPro" id="IPR015946">
    <property type="entry name" value="KH_dom-like_a/b"/>
</dbReference>
<reference evidence="1 2" key="1">
    <citation type="submission" date="2019-11" db="EMBL/GenBank/DDBJ databases">
        <title>Draft genome sequences of five Paenibacillus species of dairy origin.</title>
        <authorList>
            <person name="Olajide A.M."/>
            <person name="Chen S."/>
            <person name="Lapointe G."/>
        </authorList>
    </citation>
    <scope>NUCLEOTIDE SEQUENCE [LARGE SCALE GENOMIC DNA]</scope>
    <source>
        <strain evidence="1 2">3CT49</strain>
    </source>
</reference>
<proteinExistence type="predicted"/>
<comment type="caution">
    <text evidence="1">The sequence shown here is derived from an EMBL/GenBank/DDBJ whole genome shotgun (WGS) entry which is preliminary data.</text>
</comment>
<sequence length="167" mass="18566">MAVRSPGSGVAVVGYYVGRNFGPDGQVRIFWIAGHLVNRTKEGTALITVAWDGSIYRTTSNYAYKPPEGAEFSPMDIMCEALGMCIAVSLVRLLEQDEITGEALRVEVEPFKAQAGSPRVEKFRVQVELPFYLEEPYKERLLTQASRICTIGNTIKRGAEIEYEIKA</sequence>
<gene>
    <name evidence="1" type="ORF">GNQ08_14090</name>
</gene>
<accession>A0A6N8EUI2</accession>
<name>A0A6N8EUI2_PAEMA</name>
<dbReference type="Pfam" id="PF02566">
    <property type="entry name" value="OsmC"/>
    <property type="match status" value="1"/>
</dbReference>
<dbReference type="EMBL" id="WNZZ01000009">
    <property type="protein sequence ID" value="MUG23529.1"/>
    <property type="molecule type" value="Genomic_DNA"/>
</dbReference>
<dbReference type="OrthoDB" id="2969186at2"/>